<dbReference type="SUPFAM" id="SSF52540">
    <property type="entry name" value="P-loop containing nucleoside triphosphate hydrolases"/>
    <property type="match status" value="1"/>
</dbReference>
<keyword evidence="16" id="KW-1185">Reference proteome</keyword>
<feature type="region of interest" description="Disordered" evidence="12">
    <location>
        <begin position="1"/>
        <end position="63"/>
    </location>
</feature>
<evidence type="ECO:0000256" key="4">
    <source>
        <dbReference type="ARBA" id="ARBA00022640"/>
    </source>
</evidence>
<keyword evidence="9" id="KW-0694">RNA-binding</keyword>
<evidence type="ECO:0000256" key="3">
    <source>
        <dbReference type="ARBA" id="ARBA00022528"/>
    </source>
</evidence>
<dbReference type="EC" id="3.6.4.13" evidence="2"/>
<dbReference type="GO" id="GO:0005524">
    <property type="term" value="F:ATP binding"/>
    <property type="evidence" value="ECO:0007669"/>
    <property type="project" value="UniProtKB-KW"/>
</dbReference>
<keyword evidence="7" id="KW-0347">Helicase</keyword>
<dbReference type="InterPro" id="IPR007502">
    <property type="entry name" value="Helicase-assoc_dom"/>
</dbReference>
<dbReference type="InterPro" id="IPR014001">
    <property type="entry name" value="Helicase_ATP-bd"/>
</dbReference>
<feature type="domain" description="Helicase ATP-binding" evidence="13">
    <location>
        <begin position="717"/>
        <end position="888"/>
    </location>
</feature>
<dbReference type="SMART" id="SM00490">
    <property type="entry name" value="HELICc"/>
    <property type="match status" value="1"/>
</dbReference>
<dbReference type="Gene3D" id="3.40.50.300">
    <property type="entry name" value="P-loop containing nucleotide triphosphate hydrolases"/>
    <property type="match status" value="2"/>
</dbReference>
<dbReference type="GO" id="GO:0003724">
    <property type="term" value="F:RNA helicase activity"/>
    <property type="evidence" value="ECO:0007669"/>
    <property type="project" value="UniProtKB-EC"/>
</dbReference>
<keyword evidence="8" id="KW-0067">ATP-binding</keyword>
<keyword evidence="5" id="KW-0547">Nucleotide-binding</keyword>
<dbReference type="Pfam" id="PF21010">
    <property type="entry name" value="HA2_C"/>
    <property type="match status" value="1"/>
</dbReference>
<dbReference type="FunFam" id="1.20.120.1080:FF:000002">
    <property type="entry name" value="Putative ATP-dependent RNA helicase DHX36"/>
    <property type="match status" value="1"/>
</dbReference>
<dbReference type="FunFam" id="3.40.50.300:FF:000500">
    <property type="entry name" value="ATP-dependent RNA helicase DHX29"/>
    <property type="match status" value="1"/>
</dbReference>
<dbReference type="EMBL" id="FWEW01003618">
    <property type="protein sequence ID" value="SLM40029.1"/>
    <property type="molecule type" value="Genomic_DNA"/>
</dbReference>
<feature type="compositionally biased region" description="Polar residues" evidence="12">
    <location>
        <begin position="910"/>
        <end position="919"/>
    </location>
</feature>
<dbReference type="Gene3D" id="1.20.120.1080">
    <property type="match status" value="1"/>
</dbReference>
<evidence type="ECO:0000256" key="12">
    <source>
        <dbReference type="SAM" id="MobiDB-lite"/>
    </source>
</evidence>
<evidence type="ECO:0000256" key="5">
    <source>
        <dbReference type="ARBA" id="ARBA00022741"/>
    </source>
</evidence>
<feature type="domain" description="Helicase C-terminal" evidence="14">
    <location>
        <begin position="978"/>
        <end position="1149"/>
    </location>
</feature>
<evidence type="ECO:0000256" key="8">
    <source>
        <dbReference type="ARBA" id="ARBA00022840"/>
    </source>
</evidence>
<dbReference type="PANTHER" id="PTHR18934:SF145">
    <property type="entry name" value="ATP-DEPENDENT RNA HELICASE DHX57-RELATED"/>
    <property type="match status" value="1"/>
</dbReference>
<evidence type="ECO:0000313" key="16">
    <source>
        <dbReference type="Proteomes" id="UP000192927"/>
    </source>
</evidence>
<dbReference type="PANTHER" id="PTHR18934">
    <property type="entry name" value="ATP-DEPENDENT RNA HELICASE"/>
    <property type="match status" value="1"/>
</dbReference>
<evidence type="ECO:0000256" key="7">
    <source>
        <dbReference type="ARBA" id="ARBA00022806"/>
    </source>
</evidence>
<evidence type="ECO:0000259" key="14">
    <source>
        <dbReference type="PROSITE" id="PS51194"/>
    </source>
</evidence>
<dbReference type="Pfam" id="PF00270">
    <property type="entry name" value="DEAD"/>
    <property type="match status" value="1"/>
</dbReference>
<dbReference type="GO" id="GO:0016787">
    <property type="term" value="F:hydrolase activity"/>
    <property type="evidence" value="ECO:0007669"/>
    <property type="project" value="UniProtKB-KW"/>
</dbReference>
<evidence type="ECO:0000256" key="6">
    <source>
        <dbReference type="ARBA" id="ARBA00022801"/>
    </source>
</evidence>
<dbReference type="Proteomes" id="UP000192927">
    <property type="component" value="Unassembled WGS sequence"/>
</dbReference>
<dbReference type="CDD" id="cd17917">
    <property type="entry name" value="DEXHc_RHA-like"/>
    <property type="match status" value="1"/>
</dbReference>
<reference evidence="16" key="1">
    <citation type="submission" date="2017-03" db="EMBL/GenBank/DDBJ databases">
        <authorList>
            <person name="Sharma R."/>
            <person name="Thines M."/>
        </authorList>
    </citation>
    <scope>NUCLEOTIDE SEQUENCE [LARGE SCALE GENOMIC DNA]</scope>
</reference>
<feature type="region of interest" description="Disordered" evidence="12">
    <location>
        <begin position="239"/>
        <end position="306"/>
    </location>
</feature>
<dbReference type="PROSITE" id="PS51194">
    <property type="entry name" value="HELICASE_CTER"/>
    <property type="match status" value="1"/>
</dbReference>
<keyword evidence="3" id="KW-0150">Chloroplast</keyword>
<evidence type="ECO:0000313" key="15">
    <source>
        <dbReference type="EMBL" id="SLM40029.1"/>
    </source>
</evidence>
<sequence length="1516" mass="169262">MAPNRKKKKAASNPARGFATTSIASKPKEVVVTEESEATVATQDETPKEADLAASSSITVESTSKELHELTPEELELQLEESDLQLLVEKHGERCRRDASRQISGLHTERRVLRTQAEPLSTHRWLPPELILQITDQLVAQMSSGGLRVEFDNKARSQSIPEDDLSVRLWTLLQVLVKLGFSEARAHEAITQVLQNEQLARRATITQPKDLIWGLEECLDWLGLVCEPGEMLDYEAGRHDTHQRQLRGVGLSGRTPDAGTPHTTPEASGASTPNAESLAAPQEHSSDLVDTDMNTVSNVNSSDSDSDFEADELVNKYISIQIRIHLLRPDLTQTAVRRHRRGKEANHAKQITREISSGSQVGRLLRKLNNIESDVLFDQDEAHRQWMEARIALGKEVAERKRLDLDQTNASVPNRSPGAPQSPPNAGTATDAVHRTFSAKSTGYELSDDEDTSMVLGDLFSSLPETRTDSATGVTTMVNESSSGISVTIRDFGKWGGIPPRRTFEESCKARDSGCKITFKHVSSATFSNRHSVTVEWSHDQDLPIPAPITSISCEGDPRSVTLTMVSISTPTALQSEAYVATVALFVIFSPFPKEEKAYLRLPPTWRNLWSELSEARKGQQDEADRDALRELRGLIRQHNVLTENTGASMTNGHGRPDAFLANDEHAEKSQPESKADPGASTALAAIWSLKASSSSYQHMLKFRTALPIWGFKHEILDAIRSNQVVIICGETGCGKSTQVPVFILECELSNGNACKVYCTEPRRISAISLARRVSEELGEQKGDVGTSRSLVGYAIRLESRCTPQTRLIYATTGIVMRMLERSDDLGDITHMVLDEVHERTIDSDFLLIILRKLMVRRPELKVVLMSATVDAQRFSSYLNGAPILNVPGRTFPVETKYLEDIVEITNYSNEHGNVNGTSRPEDEDDDDRPQTDATKSDMIDTLQAYSAKTRSILAHFDEYRINYDLMLKLLETVAKKEVYASYSKAILVFLPGIAEIRRLNSMLAGHSAFSSGWYIYPLHSTIATEEQEQAFLVPPAGTRKIVLATNIAETGITIPDVTCVIDTGKHKEMRLVLLWRFDERRQLSRLIESFISRANAKQRRGRAGRVQNGLCFHMFTSARHDQMMAEQQAPEILRLSLQDLVLRVKVCQLGEIEQTLSEALDPPSPKNIRRAIDSLIDVKALTSAESLTPLGRQLAKLPLDVFLGKLILMGAIFKCLDATLTIAAILSAKSPFSAPMGSRSQADLARLAFKRGDSDLLTVYNAYCAWRRICESSSASEWKNSRKLQGVTMEKSLISEYQFCRKNFLSPQTLSNIEDLKAQLMTSLVDADIIRVNDAEKLALYRQRHFVEVSETYNGNNDSDLIVDSVIAWSFYPKLLVRDGKGWRNVTNNQSVSLHPTSVNKGVQAPRYLSFYHIMQSNNKFYNAHETTAAEDFAIALVCGDADFKMYGGVIIVDGNRLRYSVRNWKTMVAIKFLRLHLRDIVSQAFRNPAKPLSSQQQAWLDIWQQMFSHEKDKE</sequence>
<dbReference type="InterPro" id="IPR001650">
    <property type="entry name" value="Helicase_C-like"/>
</dbReference>
<keyword evidence="6" id="KW-0378">Hydrolase</keyword>
<feature type="region of interest" description="Disordered" evidence="12">
    <location>
        <begin position="407"/>
        <end position="430"/>
    </location>
</feature>
<evidence type="ECO:0000256" key="11">
    <source>
        <dbReference type="ARBA" id="ARBA00047984"/>
    </source>
</evidence>
<evidence type="ECO:0000259" key="13">
    <source>
        <dbReference type="PROSITE" id="PS51192"/>
    </source>
</evidence>
<dbReference type="SMART" id="SM00847">
    <property type="entry name" value="HA2"/>
    <property type="match status" value="1"/>
</dbReference>
<dbReference type="InterPro" id="IPR011545">
    <property type="entry name" value="DEAD/DEAH_box_helicase_dom"/>
</dbReference>
<dbReference type="CDD" id="cd18791">
    <property type="entry name" value="SF2_C_RHA"/>
    <property type="match status" value="1"/>
</dbReference>
<comment type="catalytic activity">
    <reaction evidence="11">
        <text>ATP + H2O = ADP + phosphate + H(+)</text>
        <dbReference type="Rhea" id="RHEA:13065"/>
        <dbReference type="ChEBI" id="CHEBI:15377"/>
        <dbReference type="ChEBI" id="CHEBI:15378"/>
        <dbReference type="ChEBI" id="CHEBI:30616"/>
        <dbReference type="ChEBI" id="CHEBI:43474"/>
        <dbReference type="ChEBI" id="CHEBI:456216"/>
        <dbReference type="EC" id="3.6.4.13"/>
    </reaction>
</comment>
<dbReference type="PROSITE" id="PS51192">
    <property type="entry name" value="HELICASE_ATP_BIND_1"/>
    <property type="match status" value="1"/>
</dbReference>
<name>A0A1W5DAX3_9LECA</name>
<proteinExistence type="predicted"/>
<organism evidence="15 16">
    <name type="scientific">Lasallia pustulata</name>
    <dbReference type="NCBI Taxonomy" id="136370"/>
    <lineage>
        <taxon>Eukaryota</taxon>
        <taxon>Fungi</taxon>
        <taxon>Dikarya</taxon>
        <taxon>Ascomycota</taxon>
        <taxon>Pezizomycotina</taxon>
        <taxon>Lecanoromycetes</taxon>
        <taxon>OSLEUM clade</taxon>
        <taxon>Umbilicariomycetidae</taxon>
        <taxon>Umbilicariales</taxon>
        <taxon>Umbilicariaceae</taxon>
        <taxon>Lasallia</taxon>
    </lineage>
</organism>
<dbReference type="GO" id="GO:0003723">
    <property type="term" value="F:RNA binding"/>
    <property type="evidence" value="ECO:0007669"/>
    <property type="project" value="UniProtKB-KW"/>
</dbReference>
<evidence type="ECO:0000256" key="1">
    <source>
        <dbReference type="ARBA" id="ARBA00004229"/>
    </source>
</evidence>
<evidence type="ECO:0000256" key="2">
    <source>
        <dbReference type="ARBA" id="ARBA00012552"/>
    </source>
</evidence>
<keyword evidence="10" id="KW-0809">Transit peptide</keyword>
<dbReference type="Pfam" id="PF07717">
    <property type="entry name" value="OB_NTP_bind"/>
    <property type="match status" value="1"/>
</dbReference>
<dbReference type="Pfam" id="PF00271">
    <property type="entry name" value="Helicase_C"/>
    <property type="match status" value="1"/>
</dbReference>
<dbReference type="InterPro" id="IPR011709">
    <property type="entry name" value="DEAD-box_helicase_OB_fold"/>
</dbReference>
<keyword evidence="4" id="KW-0934">Plastid</keyword>
<dbReference type="SMART" id="SM00487">
    <property type="entry name" value="DEXDc"/>
    <property type="match status" value="1"/>
</dbReference>
<feature type="region of interest" description="Disordered" evidence="12">
    <location>
        <begin position="910"/>
        <end position="936"/>
    </location>
</feature>
<accession>A0A1W5DAX3</accession>
<evidence type="ECO:0000256" key="10">
    <source>
        <dbReference type="ARBA" id="ARBA00022946"/>
    </source>
</evidence>
<dbReference type="FunFam" id="3.40.50.300:FF:000819">
    <property type="entry name" value="ATP dependent RNA helicase, putative"/>
    <property type="match status" value="1"/>
</dbReference>
<dbReference type="InterPro" id="IPR027417">
    <property type="entry name" value="P-loop_NTPase"/>
</dbReference>
<feature type="compositionally biased region" description="Polar residues" evidence="12">
    <location>
        <begin position="261"/>
        <end position="275"/>
    </location>
</feature>
<comment type="subcellular location">
    <subcellularLocation>
        <location evidence="1">Plastid</location>
        <location evidence="1">Chloroplast</location>
    </subcellularLocation>
</comment>
<feature type="compositionally biased region" description="Basic residues" evidence="12">
    <location>
        <begin position="1"/>
        <end position="10"/>
    </location>
</feature>
<evidence type="ECO:0000256" key="9">
    <source>
        <dbReference type="ARBA" id="ARBA00022884"/>
    </source>
</evidence>
<protein>
    <recommendedName>
        <fullName evidence="2">RNA helicase</fullName>
        <ecNumber evidence="2">3.6.4.13</ecNumber>
    </recommendedName>
</protein>